<dbReference type="AlphaFoldDB" id="A0A0G1MDX4"/>
<dbReference type="GO" id="GO:0008961">
    <property type="term" value="F:phosphatidylglycerol-prolipoprotein diacylglyceryl transferase activity"/>
    <property type="evidence" value="ECO:0007669"/>
    <property type="project" value="InterPro"/>
</dbReference>
<keyword evidence="8" id="KW-0449">Lipoprotein</keyword>
<dbReference type="PATRIC" id="fig|1619041.3.peg.829"/>
<name>A0A0G1MDX4_9BACT</name>
<evidence type="ECO:0000256" key="7">
    <source>
        <dbReference type="SAM" id="Phobius"/>
    </source>
</evidence>
<gene>
    <name evidence="8" type="ORF">UX10_C0032G0005</name>
</gene>
<feature type="transmembrane region" description="Helical" evidence="7">
    <location>
        <begin position="135"/>
        <end position="156"/>
    </location>
</feature>
<keyword evidence="2" id="KW-1003">Cell membrane</keyword>
<feature type="transmembrane region" description="Helical" evidence="7">
    <location>
        <begin position="21"/>
        <end position="44"/>
    </location>
</feature>
<organism evidence="8 9">
    <name type="scientific">Candidatus Magasanikbacteria bacterium GW2011_GWA2_45_39</name>
    <dbReference type="NCBI Taxonomy" id="1619041"/>
    <lineage>
        <taxon>Bacteria</taxon>
        <taxon>Candidatus Magasanikiibacteriota</taxon>
    </lineage>
</organism>
<feature type="transmembrane region" description="Helical" evidence="7">
    <location>
        <begin position="201"/>
        <end position="220"/>
    </location>
</feature>
<dbReference type="Pfam" id="PF01790">
    <property type="entry name" value="LGT"/>
    <property type="match status" value="1"/>
</dbReference>
<proteinExistence type="inferred from homology"/>
<comment type="caution">
    <text evidence="8">The sequence shown here is derived from an EMBL/GenBank/DDBJ whole genome shotgun (WGS) entry which is preliminary data.</text>
</comment>
<evidence type="ECO:0000256" key="4">
    <source>
        <dbReference type="ARBA" id="ARBA00022692"/>
    </source>
</evidence>
<dbReference type="EMBL" id="LCKX01000032">
    <property type="protein sequence ID" value="KKU06454.1"/>
    <property type="molecule type" value="Genomic_DNA"/>
</dbReference>
<keyword evidence="4 7" id="KW-0812">Transmembrane</keyword>
<evidence type="ECO:0000256" key="5">
    <source>
        <dbReference type="ARBA" id="ARBA00022989"/>
    </source>
</evidence>
<dbReference type="Proteomes" id="UP000033999">
    <property type="component" value="Unassembled WGS sequence"/>
</dbReference>
<keyword evidence="6 7" id="KW-0472">Membrane</keyword>
<dbReference type="GO" id="GO:0042158">
    <property type="term" value="P:lipoprotein biosynthetic process"/>
    <property type="evidence" value="ECO:0007669"/>
    <property type="project" value="InterPro"/>
</dbReference>
<comment type="similarity">
    <text evidence="1">Belongs to the Lgt family.</text>
</comment>
<evidence type="ECO:0000256" key="1">
    <source>
        <dbReference type="ARBA" id="ARBA00007150"/>
    </source>
</evidence>
<reference evidence="8 9" key="1">
    <citation type="journal article" date="2015" name="Nature">
        <title>rRNA introns, odd ribosomes, and small enigmatic genomes across a large radiation of phyla.</title>
        <authorList>
            <person name="Brown C.T."/>
            <person name="Hug L.A."/>
            <person name="Thomas B.C."/>
            <person name="Sharon I."/>
            <person name="Castelle C.J."/>
            <person name="Singh A."/>
            <person name="Wilkins M.J."/>
            <person name="Williams K.H."/>
            <person name="Banfield J.F."/>
        </authorList>
    </citation>
    <scope>NUCLEOTIDE SEQUENCE [LARGE SCALE GENOMIC DNA]</scope>
</reference>
<evidence type="ECO:0000313" key="9">
    <source>
        <dbReference type="Proteomes" id="UP000033999"/>
    </source>
</evidence>
<sequence>MSIFLARWKFSLSHKKDSSDFIWDLGAWIIMGALVGARLGHVFFYSWPYFSKHLGEIFRVWDGGMSSFGGFIGGALAFWIFVRLQKVDFWQAAEAVLWAFPFAMIVGRVGCAFIHDHPGRLTSLAFGVQYPGGARFDLGILEIFALAPLAVAFFILRKKEYKTPVFSIATLLYYGVTRFFLDFLRAIDVAGADARYAGLTPAQYGSMVLVVIGCVLIGLLRKRGAKK</sequence>
<feature type="transmembrane region" description="Helical" evidence="7">
    <location>
        <begin position="64"/>
        <end position="84"/>
    </location>
</feature>
<keyword evidence="3 8" id="KW-0808">Transferase</keyword>
<keyword evidence="5 7" id="KW-1133">Transmembrane helix</keyword>
<evidence type="ECO:0000256" key="3">
    <source>
        <dbReference type="ARBA" id="ARBA00022679"/>
    </source>
</evidence>
<dbReference type="GO" id="GO:0005886">
    <property type="term" value="C:plasma membrane"/>
    <property type="evidence" value="ECO:0007669"/>
    <property type="project" value="InterPro"/>
</dbReference>
<evidence type="ECO:0000313" key="8">
    <source>
        <dbReference type="EMBL" id="KKU06454.1"/>
    </source>
</evidence>
<protein>
    <submittedName>
        <fullName evidence="8">Prolipoprotein diacylglyceryl transferase</fullName>
    </submittedName>
</protein>
<feature type="transmembrane region" description="Helical" evidence="7">
    <location>
        <begin position="163"/>
        <end position="181"/>
    </location>
</feature>
<dbReference type="InterPro" id="IPR001640">
    <property type="entry name" value="Lgt"/>
</dbReference>
<feature type="transmembrane region" description="Helical" evidence="7">
    <location>
        <begin position="96"/>
        <end position="115"/>
    </location>
</feature>
<accession>A0A0G1MDX4</accession>
<dbReference type="PANTHER" id="PTHR30589:SF0">
    <property type="entry name" value="PHOSPHATIDYLGLYCEROL--PROLIPOPROTEIN DIACYLGLYCERYL TRANSFERASE"/>
    <property type="match status" value="1"/>
</dbReference>
<dbReference type="PANTHER" id="PTHR30589">
    <property type="entry name" value="PROLIPOPROTEIN DIACYLGLYCERYL TRANSFERASE"/>
    <property type="match status" value="1"/>
</dbReference>
<evidence type="ECO:0000256" key="6">
    <source>
        <dbReference type="ARBA" id="ARBA00023136"/>
    </source>
</evidence>
<evidence type="ECO:0000256" key="2">
    <source>
        <dbReference type="ARBA" id="ARBA00022475"/>
    </source>
</evidence>